<dbReference type="RefSeq" id="WP_054966972.1">
    <property type="nucleotide sequence ID" value="NZ_FMUN01000001.1"/>
</dbReference>
<keyword evidence="1" id="KW-0812">Transmembrane</keyword>
<dbReference type="STRING" id="381306.AN478_12650"/>
<feature type="transmembrane region" description="Helical" evidence="1">
    <location>
        <begin position="78"/>
        <end position="107"/>
    </location>
</feature>
<organism evidence="2 3">
    <name type="scientific">Thiohalorhabdus denitrificans</name>
    <dbReference type="NCBI Taxonomy" id="381306"/>
    <lineage>
        <taxon>Bacteria</taxon>
        <taxon>Pseudomonadati</taxon>
        <taxon>Pseudomonadota</taxon>
        <taxon>Gammaproteobacteria</taxon>
        <taxon>Thiohalorhabdales</taxon>
        <taxon>Thiohalorhabdaceae</taxon>
        <taxon>Thiohalorhabdus</taxon>
    </lineage>
</organism>
<sequence>MIGKIVLALLVLLVFWSLSRSMPMVLGGWVGRLASKTATQLDDHLVEELDDATGRVVLALGLWLAWAILGLEGAFSDLVGVVLLLGVIFTAAVLAFEAACAVFEFFVDPHEEQGREMIRVFEERFQRAVGTFVALAGLAFGLAVVGVDPFLVGAVFLTFGLVGTLALQPALQEFNAGLDLIRSAGWRPGMQVVIGEYSGKLASVSPAAIVLETHEGRAYVSNTRAVGAALVQGAEGEG</sequence>
<feature type="transmembrane region" description="Helical" evidence="1">
    <location>
        <begin position="128"/>
        <end position="145"/>
    </location>
</feature>
<evidence type="ECO:0000313" key="2">
    <source>
        <dbReference type="EMBL" id="SCX76742.1"/>
    </source>
</evidence>
<dbReference type="AlphaFoldDB" id="A0A0P9CR26"/>
<keyword evidence="3" id="KW-1185">Reference proteome</keyword>
<reference evidence="3" key="1">
    <citation type="submission" date="2016-10" db="EMBL/GenBank/DDBJ databases">
        <authorList>
            <person name="Varghese N."/>
        </authorList>
    </citation>
    <scope>NUCLEOTIDE SEQUENCE [LARGE SCALE GENOMIC DNA]</scope>
    <source>
        <strain evidence="3">HL 19</strain>
    </source>
</reference>
<evidence type="ECO:0000313" key="3">
    <source>
        <dbReference type="Proteomes" id="UP000183104"/>
    </source>
</evidence>
<dbReference type="EMBL" id="FMUN01000001">
    <property type="protein sequence ID" value="SCX76742.1"/>
    <property type="molecule type" value="Genomic_DNA"/>
</dbReference>
<protein>
    <recommendedName>
        <fullName evidence="4">Mechanosensitive ion channel</fullName>
    </recommendedName>
</protein>
<evidence type="ECO:0008006" key="4">
    <source>
        <dbReference type="Google" id="ProtNLM"/>
    </source>
</evidence>
<keyword evidence="1" id="KW-0472">Membrane</keyword>
<proteinExistence type="predicted"/>
<keyword evidence="1" id="KW-1133">Transmembrane helix</keyword>
<evidence type="ECO:0000256" key="1">
    <source>
        <dbReference type="SAM" id="Phobius"/>
    </source>
</evidence>
<gene>
    <name evidence="2" type="ORF">SAMN05661077_0326</name>
</gene>
<dbReference type="Proteomes" id="UP000183104">
    <property type="component" value="Unassembled WGS sequence"/>
</dbReference>
<name>A0A0P9CR26_9GAMM</name>
<feature type="transmembrane region" description="Helical" evidence="1">
    <location>
        <begin position="151"/>
        <end position="171"/>
    </location>
</feature>
<accession>A0A0P9CR26</accession>